<gene>
    <name evidence="1" type="ORF">AO353_24735</name>
</gene>
<dbReference type="OrthoDB" id="7015554at2"/>
<dbReference type="Proteomes" id="UP000066487">
    <property type="component" value="Chromosome"/>
</dbReference>
<dbReference type="EMBL" id="CP012830">
    <property type="protein sequence ID" value="ALI05166.1"/>
    <property type="molecule type" value="Genomic_DNA"/>
</dbReference>
<dbReference type="PROSITE" id="PS51257">
    <property type="entry name" value="PROKAR_LIPOPROTEIN"/>
    <property type="match status" value="1"/>
</dbReference>
<sequence>MSDKDFALPLPGFKVLALALTVFGLSACSSIRAHTTEYAGAEHTTATSPDSVQILRTAPTRPYTRLGEVILHTRTQPAPPVSEFEQRLREEAAKIGGDAVVVIYDMTLPISDYVSVALPLDRDLHSEQRRKLKGIVIHYE</sequence>
<reference evidence="2" key="1">
    <citation type="submission" date="2015-09" db="EMBL/GenBank/DDBJ databases">
        <title>Whole genome sequence of Pseudomonas fluorescens FW300-N2E3.</title>
        <authorList>
            <person name="Ray J."/>
            <person name="Melnyk R."/>
            <person name="Deutschbauer A."/>
        </authorList>
    </citation>
    <scope>NUCLEOTIDE SEQUENCE [LARGE SCALE GENOMIC DNA]</scope>
    <source>
        <strain evidence="2">FW300-N2E3</strain>
    </source>
</reference>
<protein>
    <recommendedName>
        <fullName evidence="3">Lipoprotein</fullName>
    </recommendedName>
</protein>
<dbReference type="RefSeq" id="WP_054598327.1">
    <property type="nucleotide sequence ID" value="NZ_CP012830.1"/>
</dbReference>
<accession>A0A0N9W1I7</accession>
<name>A0A0N9W1I7_PSEFL</name>
<evidence type="ECO:0000313" key="2">
    <source>
        <dbReference type="Proteomes" id="UP000066487"/>
    </source>
</evidence>
<evidence type="ECO:0008006" key="3">
    <source>
        <dbReference type="Google" id="ProtNLM"/>
    </source>
</evidence>
<reference evidence="1 2" key="2">
    <citation type="journal article" date="2018" name="Nature">
        <title>Mutant phenotypes for thousands of bacterial genes of unknown function.</title>
        <authorList>
            <person name="Price M.N."/>
            <person name="Wetmore K.M."/>
            <person name="Waters R.J."/>
            <person name="Callaghan M."/>
            <person name="Ray J."/>
            <person name="Liu H."/>
            <person name="Kuehl J.V."/>
            <person name="Melnyk R.A."/>
            <person name="Lamson J.S."/>
            <person name="Suh Y."/>
            <person name="Carlson H.K."/>
            <person name="Esquivel Z."/>
            <person name="Sadeeshkumar H."/>
            <person name="Chakraborty R."/>
            <person name="Zane G.M."/>
            <person name="Rubin B.E."/>
            <person name="Wall J.D."/>
            <person name="Visel A."/>
            <person name="Bristow J."/>
            <person name="Blow M.J."/>
            <person name="Arkin A.P."/>
            <person name="Deutschbauer A.M."/>
        </authorList>
    </citation>
    <scope>NUCLEOTIDE SEQUENCE [LARGE SCALE GENOMIC DNA]</scope>
    <source>
        <strain evidence="1 2">FW300-N2E3</strain>
    </source>
</reference>
<dbReference type="AlphaFoldDB" id="A0A0N9W1I7"/>
<proteinExistence type="predicted"/>
<organism evidence="1 2">
    <name type="scientific">Pseudomonas fluorescens</name>
    <dbReference type="NCBI Taxonomy" id="294"/>
    <lineage>
        <taxon>Bacteria</taxon>
        <taxon>Pseudomonadati</taxon>
        <taxon>Pseudomonadota</taxon>
        <taxon>Gammaproteobacteria</taxon>
        <taxon>Pseudomonadales</taxon>
        <taxon>Pseudomonadaceae</taxon>
        <taxon>Pseudomonas</taxon>
    </lineage>
</organism>
<evidence type="ECO:0000313" key="1">
    <source>
        <dbReference type="EMBL" id="ALI05166.1"/>
    </source>
</evidence>